<dbReference type="AlphaFoldDB" id="A0A9X0AZ97"/>
<reference evidence="2" key="1">
    <citation type="submission" date="2022-11" db="EMBL/GenBank/DDBJ databases">
        <title>Genome Resource of Sclerotinia nivalis Strain SnTB1, a Plant Pathogen Isolated from American Ginseng.</title>
        <authorList>
            <person name="Fan S."/>
        </authorList>
    </citation>
    <scope>NUCLEOTIDE SEQUENCE</scope>
    <source>
        <strain evidence="2">SnTB1</strain>
    </source>
</reference>
<feature type="compositionally biased region" description="Basic and acidic residues" evidence="1">
    <location>
        <begin position="329"/>
        <end position="339"/>
    </location>
</feature>
<evidence type="ECO:0000313" key="2">
    <source>
        <dbReference type="EMBL" id="KAJ8071682.1"/>
    </source>
</evidence>
<accession>A0A9X0AZ97</accession>
<evidence type="ECO:0008006" key="4">
    <source>
        <dbReference type="Google" id="ProtNLM"/>
    </source>
</evidence>
<dbReference type="Proteomes" id="UP001152300">
    <property type="component" value="Unassembled WGS sequence"/>
</dbReference>
<feature type="region of interest" description="Disordered" evidence="1">
    <location>
        <begin position="292"/>
        <end position="373"/>
    </location>
</feature>
<evidence type="ECO:0000256" key="1">
    <source>
        <dbReference type="SAM" id="MobiDB-lite"/>
    </source>
</evidence>
<dbReference type="OrthoDB" id="3513984at2759"/>
<organism evidence="2 3">
    <name type="scientific">Sclerotinia nivalis</name>
    <dbReference type="NCBI Taxonomy" id="352851"/>
    <lineage>
        <taxon>Eukaryota</taxon>
        <taxon>Fungi</taxon>
        <taxon>Dikarya</taxon>
        <taxon>Ascomycota</taxon>
        <taxon>Pezizomycotina</taxon>
        <taxon>Leotiomycetes</taxon>
        <taxon>Helotiales</taxon>
        <taxon>Sclerotiniaceae</taxon>
        <taxon>Sclerotinia</taxon>
    </lineage>
</organism>
<sequence length="373" mass="42107">MSTAAEATGNEQEEAAQGQSFLERPFRNLDFLVYRFVHPTDKRGLPYPDSVSKNNKPGGLPGAKVWVDDFAPQWGEFLLDLGEPVYDVQDHRPLVTRLEGYGLDQGRVKHRNLQQLPFPWGIDGTLPVQVWANEVFRDNHCLPFNPKGMSRLDLQWECRRRLLPTHGKRSDLVKRINRLELPKGIQAPIGAQKAAIQRLDSVTLPLYRVLEAQPPVPKTPQTPLKQPPFDVGEIVLVYGTLVNDENMCLVRDYEGNRGRISRDYLEEIEMAFGLKLNRRELVEILERLGWPDEEDAEPEPEPGSKAAKKAARKRARDLVDAGPPGFLDYEARRAERKEQLEEEAAAKKANANAKARAKARAGGGVELAEWAEE</sequence>
<keyword evidence="3" id="KW-1185">Reference proteome</keyword>
<gene>
    <name evidence="2" type="ORF">OCU04_002001</name>
</gene>
<dbReference type="EMBL" id="JAPEIS010000001">
    <property type="protein sequence ID" value="KAJ8071682.1"/>
    <property type="molecule type" value="Genomic_DNA"/>
</dbReference>
<name>A0A9X0AZ97_9HELO</name>
<protein>
    <recommendedName>
        <fullName evidence="4">SAP domain-containing protein</fullName>
    </recommendedName>
</protein>
<proteinExistence type="predicted"/>
<feature type="compositionally biased region" description="Basic residues" evidence="1">
    <location>
        <begin position="306"/>
        <end position="315"/>
    </location>
</feature>
<evidence type="ECO:0000313" key="3">
    <source>
        <dbReference type="Proteomes" id="UP001152300"/>
    </source>
</evidence>
<comment type="caution">
    <text evidence="2">The sequence shown here is derived from an EMBL/GenBank/DDBJ whole genome shotgun (WGS) entry which is preliminary data.</text>
</comment>